<accession>A0A7D5HEH9</accession>
<sequence length="248" mass="26442">MLADLVLRLGVQGSPAVARLLLDQAAAGNLEAQARLGQALLDGHGLARDPVLALRWFRIAAGHGHLAALNMVGRCLELGWGCAPDLPGAARHYRAAAERGLDWGQYNYANLLSQGRGVARDMPQALAWYQRAADAGHAKAMNLVGRFHEEGWVGEADADLAFNWFQRSALAGDFRGQCSYAAMLVRRGNPEAAAKWVMRATRTATPAFLRTIREAVACLPAALFAPVIDAIDHRLACGNVPAGAGETG</sequence>
<proteinExistence type="predicted"/>
<dbReference type="Gene3D" id="1.25.40.10">
    <property type="entry name" value="Tetratricopeptide repeat domain"/>
    <property type="match status" value="1"/>
</dbReference>
<dbReference type="InterPro" id="IPR006597">
    <property type="entry name" value="Sel1-like"/>
</dbReference>
<dbReference type="AlphaFoldDB" id="A0A7D5HEH9"/>
<dbReference type="EMBL" id="CP056030">
    <property type="protein sequence ID" value="QKZ03386.1"/>
    <property type="molecule type" value="Genomic_DNA"/>
</dbReference>
<dbReference type="SUPFAM" id="SSF81901">
    <property type="entry name" value="HCP-like"/>
    <property type="match status" value="1"/>
</dbReference>
<gene>
    <name evidence="1" type="ORF">HWQ56_06125</name>
</gene>
<dbReference type="PANTHER" id="PTHR11102:SF160">
    <property type="entry name" value="ERAD-ASSOCIATED E3 UBIQUITIN-PROTEIN LIGASE COMPONENT HRD3"/>
    <property type="match status" value="1"/>
</dbReference>
<evidence type="ECO:0000313" key="2">
    <source>
        <dbReference type="Proteomes" id="UP000509568"/>
    </source>
</evidence>
<dbReference type="SMART" id="SM00671">
    <property type="entry name" value="SEL1"/>
    <property type="match status" value="4"/>
</dbReference>
<evidence type="ECO:0000313" key="1">
    <source>
        <dbReference type="EMBL" id="QKZ03386.1"/>
    </source>
</evidence>
<dbReference type="PANTHER" id="PTHR11102">
    <property type="entry name" value="SEL-1-LIKE PROTEIN"/>
    <property type="match status" value="1"/>
</dbReference>
<reference evidence="1 2" key="1">
    <citation type="submission" date="2020-06" db="EMBL/GenBank/DDBJ databases">
        <title>Pseudomonas eucalypticola sp. nov., an endophyte of Eucalyptus dunnii leaves with biocontrol ability of eucalyptus leaf blight.</title>
        <authorList>
            <person name="Liu Y."/>
            <person name="Song Z."/>
            <person name="Zeng H."/>
            <person name="Lu M."/>
            <person name="Wang X."/>
            <person name="Lian X."/>
            <person name="Zhang Q."/>
        </authorList>
    </citation>
    <scope>NUCLEOTIDE SEQUENCE [LARGE SCALE GENOMIC DNA]</scope>
    <source>
        <strain evidence="1 2">NP-1</strain>
    </source>
</reference>
<protein>
    <submittedName>
        <fullName evidence="1">Sel1 repeat family protein</fullName>
    </submittedName>
</protein>
<dbReference type="InterPro" id="IPR050767">
    <property type="entry name" value="Sel1_AlgK"/>
</dbReference>
<dbReference type="InterPro" id="IPR011990">
    <property type="entry name" value="TPR-like_helical_dom_sf"/>
</dbReference>
<organism evidence="1 2">
    <name type="scientific">Pseudomonas eucalypticola</name>
    <dbReference type="NCBI Taxonomy" id="2599595"/>
    <lineage>
        <taxon>Bacteria</taxon>
        <taxon>Pseudomonadati</taxon>
        <taxon>Pseudomonadota</taxon>
        <taxon>Gammaproteobacteria</taxon>
        <taxon>Pseudomonadales</taxon>
        <taxon>Pseudomonadaceae</taxon>
        <taxon>Pseudomonas</taxon>
    </lineage>
</organism>
<keyword evidence="2" id="KW-1185">Reference proteome</keyword>
<dbReference type="Pfam" id="PF08238">
    <property type="entry name" value="Sel1"/>
    <property type="match status" value="4"/>
</dbReference>
<dbReference type="KEGG" id="pez:HWQ56_06125"/>
<dbReference type="RefSeq" id="WP_176570033.1">
    <property type="nucleotide sequence ID" value="NZ_CP056030.1"/>
</dbReference>
<dbReference type="Proteomes" id="UP000509568">
    <property type="component" value="Chromosome"/>
</dbReference>
<name>A0A7D5HEH9_9PSED</name>